<dbReference type="Pfam" id="PF06541">
    <property type="entry name" value="ABC_trans_CmpB"/>
    <property type="match status" value="1"/>
</dbReference>
<evidence type="ECO:0000313" key="3">
    <source>
        <dbReference type="Proteomes" id="UP000610760"/>
    </source>
</evidence>
<organism evidence="2 3">
    <name type="scientific">Fumia xinanensis</name>
    <dbReference type="NCBI Taxonomy" id="2763659"/>
    <lineage>
        <taxon>Bacteria</taxon>
        <taxon>Bacillati</taxon>
        <taxon>Bacillota</taxon>
        <taxon>Clostridia</taxon>
        <taxon>Eubacteriales</taxon>
        <taxon>Oscillospiraceae</taxon>
        <taxon>Fumia</taxon>
    </lineage>
</organism>
<keyword evidence="3" id="KW-1185">Reference proteome</keyword>
<dbReference type="InterPro" id="IPR010540">
    <property type="entry name" value="CmpB_TMEM229"/>
</dbReference>
<name>A0A926E3K7_9FIRM</name>
<reference evidence="2" key="1">
    <citation type="submission" date="2020-08" db="EMBL/GenBank/DDBJ databases">
        <title>Genome public.</title>
        <authorList>
            <person name="Liu C."/>
            <person name="Sun Q."/>
        </authorList>
    </citation>
    <scope>NUCLEOTIDE SEQUENCE</scope>
    <source>
        <strain evidence="2">NSJ-33</strain>
    </source>
</reference>
<feature type="transmembrane region" description="Helical" evidence="1">
    <location>
        <begin position="64"/>
        <end position="87"/>
    </location>
</feature>
<feature type="transmembrane region" description="Helical" evidence="1">
    <location>
        <begin position="31"/>
        <end position="52"/>
    </location>
</feature>
<dbReference type="RefSeq" id="WP_249294372.1">
    <property type="nucleotide sequence ID" value="NZ_JACRSV010000001.1"/>
</dbReference>
<keyword evidence="1" id="KW-0812">Transmembrane</keyword>
<keyword evidence="1" id="KW-1133">Transmembrane helix</keyword>
<accession>A0A926E3K7</accession>
<protein>
    <submittedName>
        <fullName evidence="2">ABC transporter permease</fullName>
    </submittedName>
</protein>
<dbReference type="Proteomes" id="UP000610760">
    <property type="component" value="Unassembled WGS sequence"/>
</dbReference>
<evidence type="ECO:0000256" key="1">
    <source>
        <dbReference type="SAM" id="Phobius"/>
    </source>
</evidence>
<proteinExistence type="predicted"/>
<dbReference type="AlphaFoldDB" id="A0A926E3K7"/>
<comment type="caution">
    <text evidence="2">The sequence shown here is derived from an EMBL/GenBank/DDBJ whole genome shotgun (WGS) entry which is preliminary data.</text>
</comment>
<feature type="transmembrane region" description="Helical" evidence="1">
    <location>
        <begin position="174"/>
        <end position="193"/>
    </location>
</feature>
<keyword evidence="1" id="KW-0472">Membrane</keyword>
<evidence type="ECO:0000313" key="2">
    <source>
        <dbReference type="EMBL" id="MBC8559479.1"/>
    </source>
</evidence>
<feature type="transmembrane region" description="Helical" evidence="1">
    <location>
        <begin position="93"/>
        <end position="112"/>
    </location>
</feature>
<sequence>MEKITYTAAQETSAAKPAAKSFASGLNFYKLFWIFFIGSFAGVVIETLYWFLTRHRFESRSGLIYGPFNLVYGFGALFITLGLYWLIHKNVLFIAAGGFVLGGFCEFMCSWVQEMLFGTVSWEYSGSPMSIQGRINLKYCIFWAVLAVVWMKLLFPALSGLIEKIPGRVGKPLTWILLVFMILNSLISGMAVARMSARYREILPRNSVEVFLDKHYPDELMKKVYPNMMFVSDKP</sequence>
<dbReference type="EMBL" id="JACRSV010000001">
    <property type="protein sequence ID" value="MBC8559479.1"/>
    <property type="molecule type" value="Genomic_DNA"/>
</dbReference>
<gene>
    <name evidence="2" type="ORF">H8710_05265</name>
</gene>
<feature type="transmembrane region" description="Helical" evidence="1">
    <location>
        <begin position="139"/>
        <end position="162"/>
    </location>
</feature>